<comment type="catalytic activity">
    <reaction evidence="8 9">
        <text>L-2,4-diaminobutanoate + acetyl-CoA = (2S)-4-acetamido-2-aminobutanoate + CoA + H(+)</text>
        <dbReference type="Rhea" id="RHEA:16901"/>
        <dbReference type="ChEBI" id="CHEBI:15378"/>
        <dbReference type="ChEBI" id="CHEBI:57287"/>
        <dbReference type="ChEBI" id="CHEBI:57288"/>
        <dbReference type="ChEBI" id="CHEBI:58761"/>
        <dbReference type="ChEBI" id="CHEBI:58929"/>
        <dbReference type="EC" id="2.3.1.178"/>
    </reaction>
</comment>
<evidence type="ECO:0000259" key="10">
    <source>
        <dbReference type="PROSITE" id="PS51186"/>
    </source>
</evidence>
<dbReference type="UniPathway" id="UPA00067">
    <property type="reaction ID" value="UER00122"/>
</dbReference>
<evidence type="ECO:0000256" key="1">
    <source>
        <dbReference type="ARBA" id="ARBA00003741"/>
    </source>
</evidence>
<dbReference type="EC" id="2.3.1.178" evidence="4 9"/>
<dbReference type="InterPro" id="IPR012772">
    <property type="entry name" value="Ectoine_EctA"/>
</dbReference>
<dbReference type="AlphaFoldDB" id="A0A5Q2RPM1"/>
<dbReference type="CDD" id="cd04301">
    <property type="entry name" value="NAT_SF"/>
    <property type="match status" value="1"/>
</dbReference>
<dbReference type="KEGG" id="atq:GH723_16265"/>
<comment type="pathway">
    <text evidence="2 9">Amine and polyamine biosynthesis; ectoine biosynthesis; L-ectoine from L-aspartate 4-semialdehyde: step 2/3.</text>
</comment>
<reference evidence="11 12" key="1">
    <citation type="submission" date="2019-11" db="EMBL/GenBank/DDBJ databases">
        <authorList>
            <person name="He Y."/>
        </authorList>
    </citation>
    <scope>NUCLEOTIDE SEQUENCE [LARGE SCALE GENOMIC DNA]</scope>
    <source>
        <strain evidence="11 12">SCSIO 58843</strain>
    </source>
</reference>
<feature type="domain" description="N-acetyltransferase" evidence="10">
    <location>
        <begin position="11"/>
        <end position="153"/>
    </location>
</feature>
<dbReference type="GO" id="GO:0033816">
    <property type="term" value="F:diaminobutyrate acetyltransferase activity"/>
    <property type="evidence" value="ECO:0007669"/>
    <property type="project" value="UniProtKB-EC"/>
</dbReference>
<organism evidence="11 12">
    <name type="scientific">Actinomarinicola tropica</name>
    <dbReference type="NCBI Taxonomy" id="2789776"/>
    <lineage>
        <taxon>Bacteria</taxon>
        <taxon>Bacillati</taxon>
        <taxon>Actinomycetota</taxon>
        <taxon>Acidimicrobiia</taxon>
        <taxon>Acidimicrobiales</taxon>
        <taxon>Iamiaceae</taxon>
        <taxon>Actinomarinicola</taxon>
    </lineage>
</organism>
<dbReference type="GO" id="GO:0019491">
    <property type="term" value="P:ectoine biosynthetic process"/>
    <property type="evidence" value="ECO:0007669"/>
    <property type="project" value="UniProtKB-UniPathway"/>
</dbReference>
<dbReference type="InterPro" id="IPR016181">
    <property type="entry name" value="Acyl_CoA_acyltransferase"/>
</dbReference>
<keyword evidence="6 9" id="KW-0808">Transferase</keyword>
<keyword evidence="7 9" id="KW-0012">Acyltransferase</keyword>
<evidence type="ECO:0000256" key="7">
    <source>
        <dbReference type="ARBA" id="ARBA00023315"/>
    </source>
</evidence>
<evidence type="ECO:0000256" key="4">
    <source>
        <dbReference type="ARBA" id="ARBA00012355"/>
    </source>
</evidence>
<dbReference type="PROSITE" id="PS51186">
    <property type="entry name" value="GNAT"/>
    <property type="match status" value="1"/>
</dbReference>
<evidence type="ECO:0000256" key="6">
    <source>
        <dbReference type="ARBA" id="ARBA00022679"/>
    </source>
</evidence>
<evidence type="ECO:0000256" key="5">
    <source>
        <dbReference type="ARBA" id="ARBA00017935"/>
    </source>
</evidence>
<evidence type="ECO:0000256" key="9">
    <source>
        <dbReference type="RuleBase" id="RU365045"/>
    </source>
</evidence>
<proteinExistence type="inferred from homology"/>
<evidence type="ECO:0000256" key="3">
    <source>
        <dbReference type="ARBA" id="ARBA00010712"/>
    </source>
</evidence>
<comment type="function">
    <text evidence="1 9">Catalyzes the acetylation of L-2,4-diaminobutyrate (DABA) to gamma-N-acetyl-alpha,gamma-diaminobutyric acid (ADABA) with acetyl coenzyme A.</text>
</comment>
<dbReference type="InterPro" id="IPR000182">
    <property type="entry name" value="GNAT_dom"/>
</dbReference>
<comment type="similarity">
    <text evidence="3 9">Belongs to the acetyltransferase family. EctA subfamily.</text>
</comment>
<dbReference type="RefSeq" id="WP_153760635.1">
    <property type="nucleotide sequence ID" value="NZ_CP045851.1"/>
</dbReference>
<protein>
    <recommendedName>
        <fullName evidence="5 9">L-2,4-diaminobutyric acid acetyltransferase</fullName>
        <shortName evidence="9">DABA acetyltransferase</shortName>
        <ecNumber evidence="4 9">2.3.1.178</ecNumber>
    </recommendedName>
</protein>
<dbReference type="SUPFAM" id="SSF55729">
    <property type="entry name" value="Acyl-CoA N-acyltransferases (Nat)"/>
    <property type="match status" value="1"/>
</dbReference>
<dbReference type="NCBIfam" id="TIGR02406">
    <property type="entry name" value="ectoine_EctA"/>
    <property type="match status" value="1"/>
</dbReference>
<evidence type="ECO:0000256" key="8">
    <source>
        <dbReference type="ARBA" id="ARBA00048924"/>
    </source>
</evidence>
<evidence type="ECO:0000313" key="12">
    <source>
        <dbReference type="Proteomes" id="UP000334019"/>
    </source>
</evidence>
<dbReference type="Proteomes" id="UP000334019">
    <property type="component" value="Chromosome"/>
</dbReference>
<sequence length="174" mass="19355">MDPDDEDHPSITFRPPTPDDARVVWQMARDSGALDLNSPYAYLLVCDHFAATSLVAEEPDGRLVGFVAAYRPPTEPDVVFVWQIAVDPARRGHGIAQRMLHALVDRLLPLGVLGLTATVTPGNEPSRRLFQSLARDRRTRFEERPLYDEELFPGEGHEAEHRVLIAPLAPTAPT</sequence>
<dbReference type="Pfam" id="PF00583">
    <property type="entry name" value="Acetyltransf_1"/>
    <property type="match status" value="1"/>
</dbReference>
<evidence type="ECO:0000256" key="2">
    <source>
        <dbReference type="ARBA" id="ARBA00004978"/>
    </source>
</evidence>
<name>A0A5Q2RPM1_9ACTN</name>
<dbReference type="Gene3D" id="3.40.630.30">
    <property type="match status" value="1"/>
</dbReference>
<evidence type="ECO:0000313" key="11">
    <source>
        <dbReference type="EMBL" id="QGG96531.1"/>
    </source>
</evidence>
<accession>A0A5Q2RPM1</accession>
<dbReference type="PANTHER" id="PTHR43072">
    <property type="entry name" value="N-ACETYLTRANSFERASE"/>
    <property type="match status" value="1"/>
</dbReference>
<gene>
    <name evidence="9 11" type="primary">ectA</name>
    <name evidence="11" type="ORF">GH723_16265</name>
</gene>
<dbReference type="EMBL" id="CP045851">
    <property type="protein sequence ID" value="QGG96531.1"/>
    <property type="molecule type" value="Genomic_DNA"/>
</dbReference>
<keyword evidence="12" id="KW-1185">Reference proteome</keyword>